<name>A0A1D1UW42_RAMVA</name>
<protein>
    <submittedName>
        <fullName evidence="3">Uncharacterized protein</fullName>
    </submittedName>
</protein>
<proteinExistence type="predicted"/>
<accession>A0A1D1UW42</accession>
<reference evidence="3 4" key="1">
    <citation type="journal article" date="2016" name="Nat. Commun.">
        <title>Extremotolerant tardigrade genome and improved radiotolerance of human cultured cells by tardigrade-unique protein.</title>
        <authorList>
            <person name="Hashimoto T."/>
            <person name="Horikawa D.D."/>
            <person name="Saito Y."/>
            <person name="Kuwahara H."/>
            <person name="Kozuka-Hata H."/>
            <person name="Shin-I T."/>
            <person name="Minakuchi Y."/>
            <person name="Ohishi K."/>
            <person name="Motoyama A."/>
            <person name="Aizu T."/>
            <person name="Enomoto A."/>
            <person name="Kondo K."/>
            <person name="Tanaka S."/>
            <person name="Hara Y."/>
            <person name="Koshikawa S."/>
            <person name="Sagara H."/>
            <person name="Miura T."/>
            <person name="Yokobori S."/>
            <person name="Miyagawa K."/>
            <person name="Suzuki Y."/>
            <person name="Kubo T."/>
            <person name="Oyama M."/>
            <person name="Kohara Y."/>
            <person name="Fujiyama A."/>
            <person name="Arakawa K."/>
            <person name="Katayama T."/>
            <person name="Toyoda A."/>
            <person name="Kunieda T."/>
        </authorList>
    </citation>
    <scope>NUCLEOTIDE SEQUENCE [LARGE SCALE GENOMIC DNA]</scope>
    <source>
        <strain evidence="3 4">YOKOZUNA-1</strain>
    </source>
</reference>
<organism evidence="3 4">
    <name type="scientific">Ramazzottius varieornatus</name>
    <name type="common">Water bear</name>
    <name type="synonym">Tardigrade</name>
    <dbReference type="NCBI Taxonomy" id="947166"/>
    <lineage>
        <taxon>Eukaryota</taxon>
        <taxon>Metazoa</taxon>
        <taxon>Ecdysozoa</taxon>
        <taxon>Tardigrada</taxon>
        <taxon>Eutardigrada</taxon>
        <taxon>Parachela</taxon>
        <taxon>Hypsibioidea</taxon>
        <taxon>Ramazzottiidae</taxon>
        <taxon>Ramazzottius</taxon>
    </lineage>
</organism>
<evidence type="ECO:0000256" key="2">
    <source>
        <dbReference type="SAM" id="SignalP"/>
    </source>
</evidence>
<comment type="caution">
    <text evidence="3">The sequence shown here is derived from an EMBL/GenBank/DDBJ whole genome shotgun (WGS) entry which is preliminary data.</text>
</comment>
<keyword evidence="4" id="KW-1185">Reference proteome</keyword>
<evidence type="ECO:0000313" key="3">
    <source>
        <dbReference type="EMBL" id="GAU93879.1"/>
    </source>
</evidence>
<feature type="region of interest" description="Disordered" evidence="1">
    <location>
        <begin position="162"/>
        <end position="217"/>
    </location>
</feature>
<keyword evidence="2" id="KW-0732">Signal</keyword>
<feature type="signal peptide" evidence="2">
    <location>
        <begin position="1"/>
        <end position="23"/>
    </location>
</feature>
<dbReference type="Proteomes" id="UP000186922">
    <property type="component" value="Unassembled WGS sequence"/>
</dbReference>
<sequence length="217" mass="22360">MARSILGLGLILSSLSVLCPSDASPTPLERSKRQDISALLGLLNQGGTQAAGNGQSGSNPLIDLVKGYAVKKVLGEGAMGQLIGSSLGFGDLYTTTTPAPGFFDRLFGRATTLPPPTTTTTTQAAPGFWKKLFGGASATTETTTTTTTTTTPEPGIWDRILSFGKGSSSAPAAPNNKESVHVNQDVDAGSSRDTQHLPSATQSTGFLSSLANQFRQG</sequence>
<gene>
    <name evidence="3" type="primary">RvY_05746-1</name>
    <name evidence="3" type="synonym">RvY_05746.1</name>
    <name evidence="3" type="ORF">RvY_05746</name>
</gene>
<dbReference type="AlphaFoldDB" id="A0A1D1UW42"/>
<feature type="chain" id="PRO_5008897677" evidence="2">
    <location>
        <begin position="24"/>
        <end position="217"/>
    </location>
</feature>
<evidence type="ECO:0000313" key="4">
    <source>
        <dbReference type="Proteomes" id="UP000186922"/>
    </source>
</evidence>
<feature type="compositionally biased region" description="Polar residues" evidence="1">
    <location>
        <begin position="196"/>
        <end position="217"/>
    </location>
</feature>
<evidence type="ECO:0000256" key="1">
    <source>
        <dbReference type="SAM" id="MobiDB-lite"/>
    </source>
</evidence>
<dbReference type="EMBL" id="BDGG01000002">
    <property type="protein sequence ID" value="GAU93879.1"/>
    <property type="molecule type" value="Genomic_DNA"/>
</dbReference>